<name>A0A645FQ11_9ZZZZ</name>
<dbReference type="EMBL" id="VSSQ01063484">
    <property type="protein sequence ID" value="MPN16515.1"/>
    <property type="molecule type" value="Genomic_DNA"/>
</dbReference>
<gene>
    <name evidence="1" type="ORF">SDC9_163859</name>
</gene>
<evidence type="ECO:0000313" key="1">
    <source>
        <dbReference type="EMBL" id="MPN16515.1"/>
    </source>
</evidence>
<dbReference type="AlphaFoldDB" id="A0A645FQ11"/>
<accession>A0A645FQ11</accession>
<comment type="caution">
    <text evidence="1">The sequence shown here is derived from an EMBL/GenBank/DDBJ whole genome shotgun (WGS) entry which is preliminary data.</text>
</comment>
<protein>
    <submittedName>
        <fullName evidence="1">Uncharacterized protein</fullName>
    </submittedName>
</protein>
<organism evidence="1">
    <name type="scientific">bioreactor metagenome</name>
    <dbReference type="NCBI Taxonomy" id="1076179"/>
    <lineage>
        <taxon>unclassified sequences</taxon>
        <taxon>metagenomes</taxon>
        <taxon>ecological metagenomes</taxon>
    </lineage>
</organism>
<proteinExistence type="predicted"/>
<reference evidence="1" key="1">
    <citation type="submission" date="2019-08" db="EMBL/GenBank/DDBJ databases">
        <authorList>
            <person name="Kucharzyk K."/>
            <person name="Murdoch R.W."/>
            <person name="Higgins S."/>
            <person name="Loffler F."/>
        </authorList>
    </citation>
    <scope>NUCLEOTIDE SEQUENCE</scope>
</reference>
<sequence length="148" mass="16855">MLDILARPNIDAGNFHIPFTRIFEQLNEVEEEDLAWITAFSESPLLSDAAEEFYDFLQNVDLIGLTDMVFRCVSTIITEKKNPSPGSDIWKIDIVLDHTAKLVALLYKQSLGIRDQSLEEKCLDAWDELFILGSNSVEKLTSELYEVI</sequence>